<evidence type="ECO:0000259" key="1">
    <source>
        <dbReference type="PROSITE" id="PS51186"/>
    </source>
</evidence>
<dbReference type="Gene3D" id="3.40.630.30">
    <property type="match status" value="1"/>
</dbReference>
<sequence length="188" mass="20994">MSFNIKSLSPETWPAYAGLIERHGGVWGGCWCMEFHSDGKERGPHRKERKECRVRDGTAHAALVFDRDRCVGWCQFGSPEELPRIKHKRAYELAVEGRPDWRITCFFVDKEYRGKGVSSAALAGALTQIASLGGGTVESYPEDVEGRTVSASFLHNSRLAMFEHQGFTRVAQLGKNHWVVSRVVAAKA</sequence>
<comment type="caution">
    <text evidence="2">The sequence shown here is derived from an EMBL/GenBank/DDBJ whole genome shotgun (WGS) entry which is preliminary data.</text>
</comment>
<keyword evidence="2" id="KW-0808">Transferase</keyword>
<dbReference type="SUPFAM" id="SSF55729">
    <property type="entry name" value="Acyl-CoA N-acyltransferases (Nat)"/>
    <property type="match status" value="1"/>
</dbReference>
<dbReference type="CDD" id="cd04301">
    <property type="entry name" value="NAT_SF"/>
    <property type="match status" value="1"/>
</dbReference>
<keyword evidence="3" id="KW-1185">Reference proteome</keyword>
<protein>
    <submittedName>
        <fullName evidence="2">GNAT family N-acetyltransferase</fullName>
    </submittedName>
</protein>
<dbReference type="InterPro" id="IPR016181">
    <property type="entry name" value="Acyl_CoA_acyltransferase"/>
</dbReference>
<dbReference type="RefSeq" id="WP_163459514.1">
    <property type="nucleotide sequence ID" value="NZ_JAAGOH010000037.1"/>
</dbReference>
<dbReference type="PROSITE" id="PS51186">
    <property type="entry name" value="GNAT"/>
    <property type="match status" value="1"/>
</dbReference>
<name>A0A7C9PJE5_9BURK</name>
<dbReference type="EMBL" id="JAAGOH010000037">
    <property type="protein sequence ID" value="NDY93476.1"/>
    <property type="molecule type" value="Genomic_DNA"/>
</dbReference>
<dbReference type="Pfam" id="PF00583">
    <property type="entry name" value="Acetyltransf_1"/>
    <property type="match status" value="1"/>
</dbReference>
<dbReference type="GO" id="GO:0016747">
    <property type="term" value="F:acyltransferase activity, transferring groups other than amino-acyl groups"/>
    <property type="evidence" value="ECO:0007669"/>
    <property type="project" value="InterPro"/>
</dbReference>
<organism evidence="2 3">
    <name type="scientific">Ideonella livida</name>
    <dbReference type="NCBI Taxonomy" id="2707176"/>
    <lineage>
        <taxon>Bacteria</taxon>
        <taxon>Pseudomonadati</taxon>
        <taxon>Pseudomonadota</taxon>
        <taxon>Betaproteobacteria</taxon>
        <taxon>Burkholderiales</taxon>
        <taxon>Sphaerotilaceae</taxon>
        <taxon>Ideonella</taxon>
    </lineage>
</organism>
<accession>A0A7C9PJE5</accession>
<dbReference type="InterPro" id="IPR000182">
    <property type="entry name" value="GNAT_dom"/>
</dbReference>
<evidence type="ECO:0000313" key="2">
    <source>
        <dbReference type="EMBL" id="NDY93476.1"/>
    </source>
</evidence>
<evidence type="ECO:0000313" key="3">
    <source>
        <dbReference type="Proteomes" id="UP000484255"/>
    </source>
</evidence>
<reference evidence="2 3" key="1">
    <citation type="submission" date="2020-02" db="EMBL/GenBank/DDBJ databases">
        <title>Ideonella bacterium strain TBM-1.</title>
        <authorList>
            <person name="Chen W.-M."/>
        </authorList>
    </citation>
    <scope>NUCLEOTIDE SEQUENCE [LARGE SCALE GENOMIC DNA]</scope>
    <source>
        <strain evidence="2 3">TBM-1</strain>
    </source>
</reference>
<gene>
    <name evidence="2" type="ORF">G3A44_19985</name>
</gene>
<dbReference type="AlphaFoldDB" id="A0A7C9PJE5"/>
<dbReference type="Proteomes" id="UP000484255">
    <property type="component" value="Unassembled WGS sequence"/>
</dbReference>
<proteinExistence type="predicted"/>
<feature type="domain" description="N-acetyltransferase" evidence="1">
    <location>
        <begin position="3"/>
        <end position="188"/>
    </location>
</feature>